<comment type="similarity">
    <text evidence="2">Belongs to the bZIP family.</text>
</comment>
<sequence>MDKGKAPVHGEGAGSPPHSSRFSASFSPFSSNFPELGDPLRSSSSQPIQESSQDVSLMPDFLPRNLGHRRAHSDILGLPDDISFYSDLGVVGSHDDIDDDLLSAYFDNENFNSPPPSSSGPSCGEPSGLAAAPPAPLQTENLVSASNERPGAGHQHSQSMDGSFSVLLGTSGEGPGLTPAEMKKAVEDAKLADLALVDPKRAKRMWANRQSAARSKERKMRYISELERQVQSLQTDATTLSAQLTMLQRDTNGLTAENSELKLQLQTMEQQVHFQDALNDALQEEVQRLKLATGQLMPNGGPMMNFGHPSFGASQQFYHHNQSMQSLMAAQQFQQLHIHSQHQQQLHQLQPLQQQQLHLHQHQQGQQQPPVDLRMKGPMTYQNKRAEGPSDNNNNQRE</sequence>
<evidence type="ECO:0000256" key="2">
    <source>
        <dbReference type="ARBA" id="ARBA00007163"/>
    </source>
</evidence>
<dbReference type="Gene3D" id="1.20.5.170">
    <property type="match status" value="1"/>
</dbReference>
<dbReference type="SUPFAM" id="SSF57959">
    <property type="entry name" value="Leucine zipper domain"/>
    <property type="match status" value="1"/>
</dbReference>
<dbReference type="FunFam" id="1.20.5.170:FF:000009">
    <property type="entry name" value="probable transcription factor PosF21"/>
    <property type="match status" value="1"/>
</dbReference>
<dbReference type="GO" id="GO:0003700">
    <property type="term" value="F:DNA-binding transcription factor activity"/>
    <property type="evidence" value="ECO:0007669"/>
    <property type="project" value="InterPro"/>
</dbReference>
<dbReference type="GO" id="GO:0003677">
    <property type="term" value="F:DNA binding"/>
    <property type="evidence" value="ECO:0007669"/>
    <property type="project" value="UniProtKB-KW"/>
</dbReference>
<dbReference type="InterPro" id="IPR044759">
    <property type="entry name" value="bZIP_RF2"/>
</dbReference>
<feature type="region of interest" description="Disordered" evidence="9">
    <location>
        <begin position="1"/>
        <end position="64"/>
    </location>
</feature>
<evidence type="ECO:0000313" key="11">
    <source>
        <dbReference type="Proteomes" id="UP000504607"/>
    </source>
</evidence>
<dbReference type="InterPro" id="IPR046347">
    <property type="entry name" value="bZIP_sf"/>
</dbReference>
<dbReference type="FunCoup" id="A0A6I9QG61">
    <property type="interactions" value="937"/>
</dbReference>
<evidence type="ECO:0000256" key="5">
    <source>
        <dbReference type="ARBA" id="ARBA00023163"/>
    </source>
</evidence>
<reference evidence="12" key="1">
    <citation type="submission" date="2025-08" db="UniProtKB">
        <authorList>
            <consortium name="RefSeq"/>
        </authorList>
    </citation>
    <scope>IDENTIFICATION</scope>
</reference>
<evidence type="ECO:0000256" key="1">
    <source>
        <dbReference type="ARBA" id="ARBA00004123"/>
    </source>
</evidence>
<feature type="coiled-coil region" evidence="8">
    <location>
        <begin position="216"/>
        <end position="285"/>
    </location>
</feature>
<dbReference type="Proteomes" id="UP000504607">
    <property type="component" value="Chromosome 2"/>
</dbReference>
<feature type="domain" description="BZIP" evidence="10">
    <location>
        <begin position="198"/>
        <end position="261"/>
    </location>
</feature>
<feature type="region of interest" description="Disordered" evidence="9">
    <location>
        <begin position="146"/>
        <end position="179"/>
    </location>
</feature>
<keyword evidence="6" id="KW-0539">Nucleus</keyword>
<dbReference type="PANTHER" id="PTHR13690">
    <property type="entry name" value="TRANSCRIPTION FACTOR POSF21-RELATED"/>
    <property type="match status" value="1"/>
</dbReference>
<dbReference type="PANTHER" id="PTHR13690:SF124">
    <property type="entry name" value="TRANSCRIPTION FACTOR RF2A"/>
    <property type="match status" value="1"/>
</dbReference>
<dbReference type="Pfam" id="PF00170">
    <property type="entry name" value="bZIP_1"/>
    <property type="match status" value="1"/>
</dbReference>
<keyword evidence="3" id="KW-0805">Transcription regulation</keyword>
<dbReference type="GO" id="GO:0005634">
    <property type="term" value="C:nucleus"/>
    <property type="evidence" value="ECO:0007669"/>
    <property type="project" value="UniProtKB-SubCell"/>
</dbReference>
<feature type="compositionally biased region" description="Low complexity" evidence="9">
    <location>
        <begin position="342"/>
        <end position="368"/>
    </location>
</feature>
<proteinExistence type="inferred from homology"/>
<evidence type="ECO:0000256" key="8">
    <source>
        <dbReference type="SAM" id="Coils"/>
    </source>
</evidence>
<keyword evidence="4" id="KW-0238">DNA-binding</keyword>
<evidence type="ECO:0000259" key="10">
    <source>
        <dbReference type="PROSITE" id="PS50217"/>
    </source>
</evidence>
<feature type="region of interest" description="Disordered" evidence="9">
    <location>
        <begin position="107"/>
        <end position="134"/>
    </location>
</feature>
<dbReference type="AlphaFoldDB" id="A0A6I9QG61"/>
<feature type="region of interest" description="Disordered" evidence="9">
    <location>
        <begin position="342"/>
        <end position="398"/>
    </location>
</feature>
<dbReference type="PROSITE" id="PS50217">
    <property type="entry name" value="BZIP"/>
    <property type="match status" value="1"/>
</dbReference>
<feature type="compositionally biased region" description="Low complexity" evidence="9">
    <location>
        <begin position="119"/>
        <end position="132"/>
    </location>
</feature>
<gene>
    <name evidence="12" type="primary">LOC105035225</name>
</gene>
<protein>
    <submittedName>
        <fullName evidence="12">Transcription factor RF2a-like</fullName>
    </submittedName>
</protein>
<dbReference type="CDD" id="cd14703">
    <property type="entry name" value="bZIP_plant_RF2"/>
    <property type="match status" value="1"/>
</dbReference>
<evidence type="ECO:0000313" key="12">
    <source>
        <dbReference type="RefSeq" id="XP_010909006.1"/>
    </source>
</evidence>
<evidence type="ECO:0000256" key="4">
    <source>
        <dbReference type="ARBA" id="ARBA00023125"/>
    </source>
</evidence>
<comment type="subcellular location">
    <subcellularLocation>
        <location evidence="1">Nucleus</location>
    </subcellularLocation>
</comment>
<name>A0A6I9QG61_ELAGV</name>
<evidence type="ECO:0000256" key="7">
    <source>
        <dbReference type="ARBA" id="ARBA00054342"/>
    </source>
</evidence>
<evidence type="ECO:0000256" key="9">
    <source>
        <dbReference type="SAM" id="MobiDB-lite"/>
    </source>
</evidence>
<dbReference type="RefSeq" id="XP_010909006.1">
    <property type="nucleotide sequence ID" value="XM_010910704.3"/>
</dbReference>
<feature type="compositionally biased region" description="Low complexity" evidence="9">
    <location>
        <begin position="15"/>
        <end position="34"/>
    </location>
</feature>
<dbReference type="InParanoid" id="A0A6I9QG61"/>
<comment type="function">
    <text evidence="7">Transcription factor probably involved in vascular development and shoot tissue organization. Binds to the DNA sequence 5'-CCGAGTGTGCCCCTGG-3' present in the promoter region Box II of the phloem-specific rice tungro bacilliform virus (RTBV) promoter. May regulate tissue-specific expression of the RTBV promoter and virus replication.</text>
</comment>
<feature type="compositionally biased region" description="Low complexity" evidence="9">
    <location>
        <begin position="42"/>
        <end position="53"/>
    </location>
</feature>
<evidence type="ECO:0000256" key="3">
    <source>
        <dbReference type="ARBA" id="ARBA00023015"/>
    </source>
</evidence>
<dbReference type="SMART" id="SM00338">
    <property type="entry name" value="BRLZ"/>
    <property type="match status" value="1"/>
</dbReference>
<evidence type="ECO:0000256" key="6">
    <source>
        <dbReference type="ARBA" id="ARBA00023242"/>
    </source>
</evidence>
<organism evidence="11 12">
    <name type="scientific">Elaeis guineensis var. tenera</name>
    <name type="common">Oil palm</name>
    <dbReference type="NCBI Taxonomy" id="51953"/>
    <lineage>
        <taxon>Eukaryota</taxon>
        <taxon>Viridiplantae</taxon>
        <taxon>Streptophyta</taxon>
        <taxon>Embryophyta</taxon>
        <taxon>Tracheophyta</taxon>
        <taxon>Spermatophyta</taxon>
        <taxon>Magnoliopsida</taxon>
        <taxon>Liliopsida</taxon>
        <taxon>Arecaceae</taxon>
        <taxon>Arecoideae</taxon>
        <taxon>Cocoseae</taxon>
        <taxon>Elaeidinae</taxon>
        <taxon>Elaeis</taxon>
    </lineage>
</organism>
<keyword evidence="5" id="KW-0804">Transcription</keyword>
<dbReference type="OrthoDB" id="1435597at2759"/>
<accession>A0A6I9QG61</accession>
<dbReference type="InterPro" id="IPR004827">
    <property type="entry name" value="bZIP"/>
</dbReference>
<keyword evidence="8" id="KW-0175">Coiled coil</keyword>
<keyword evidence="11" id="KW-1185">Reference proteome</keyword>